<keyword evidence="2" id="KW-1185">Reference proteome</keyword>
<comment type="caution">
    <text evidence="1">The sequence shown here is derived from an EMBL/GenBank/DDBJ whole genome shotgun (WGS) entry which is preliminary data.</text>
</comment>
<protein>
    <recommendedName>
        <fullName evidence="3">Phage tail assembly protein</fullName>
    </recommendedName>
</protein>
<dbReference type="RefSeq" id="WP_140024265.1">
    <property type="nucleotide sequence ID" value="NZ_JBHUFG010000007.1"/>
</dbReference>
<accession>A0ABY2Y7L9</accession>
<gene>
    <name evidence="1" type="ORF">FIC94_06045</name>
</gene>
<evidence type="ECO:0008006" key="3">
    <source>
        <dbReference type="Google" id="ProtNLM"/>
    </source>
</evidence>
<dbReference type="EMBL" id="VEWL01000002">
    <property type="protein sequence ID" value="TNV17735.1"/>
    <property type="molecule type" value="Genomic_DNA"/>
</dbReference>
<evidence type="ECO:0000313" key="2">
    <source>
        <dbReference type="Proteomes" id="UP000312784"/>
    </source>
</evidence>
<name>A0ABY2Y7L9_9HYPH</name>
<reference evidence="1 2" key="1">
    <citation type="submission" date="2019-06" db="EMBL/GenBank/DDBJ databases">
        <title>Ochrobactrum cricket sp.nov., isolated from the insect Teleogryllus occipitalis living in deserted cropland.</title>
        <authorList>
            <person name="Hu M."/>
        </authorList>
    </citation>
    <scope>NUCLEOTIDE SEQUENCE [LARGE SCALE GENOMIC DNA]</scope>
    <source>
        <strain evidence="1 2">LCB8</strain>
    </source>
</reference>
<dbReference type="Proteomes" id="UP000312784">
    <property type="component" value="Unassembled WGS sequence"/>
</dbReference>
<organism evidence="1 2">
    <name type="scientific">Ochrobactrum teleogrylli</name>
    <dbReference type="NCBI Taxonomy" id="2479765"/>
    <lineage>
        <taxon>Bacteria</taxon>
        <taxon>Pseudomonadati</taxon>
        <taxon>Pseudomonadota</taxon>
        <taxon>Alphaproteobacteria</taxon>
        <taxon>Hyphomicrobiales</taxon>
        <taxon>Brucellaceae</taxon>
        <taxon>Brucella/Ochrobactrum group</taxon>
        <taxon>Ochrobactrum</taxon>
    </lineage>
</organism>
<evidence type="ECO:0000313" key="1">
    <source>
        <dbReference type="EMBL" id="TNV17735.1"/>
    </source>
</evidence>
<proteinExistence type="predicted"/>
<sequence length="154" mass="16689">MAKNIVDLDVTDEVLPIKDVVVDEDNPASLALTAAADVIEDIDPNDRLPDRAIQNDNGSVTLPLLYPQKLTIKKDSKVREETYSELTFHRLNGADQRAIAATSEESTNVVAFSRSTKISQAIMNVLYDKLDAADITAAAQVLSSFLGSGRKTGK</sequence>